<proteinExistence type="predicted"/>
<comment type="caution">
    <text evidence="2">The sequence shown here is derived from an EMBL/GenBank/DDBJ whole genome shotgun (WGS) entry which is preliminary data.</text>
</comment>
<organism evidence="2 3">
    <name type="scientific">Rhodovastum atsumiense</name>
    <dbReference type="NCBI Taxonomy" id="504468"/>
    <lineage>
        <taxon>Bacteria</taxon>
        <taxon>Pseudomonadati</taxon>
        <taxon>Pseudomonadota</taxon>
        <taxon>Alphaproteobacteria</taxon>
        <taxon>Acetobacterales</taxon>
        <taxon>Acetobacteraceae</taxon>
        <taxon>Rhodovastum</taxon>
    </lineage>
</organism>
<evidence type="ECO:0000313" key="2">
    <source>
        <dbReference type="EMBL" id="KAA5609960.1"/>
    </source>
</evidence>
<evidence type="ECO:0000256" key="1">
    <source>
        <dbReference type="SAM" id="MobiDB-lite"/>
    </source>
</evidence>
<dbReference type="RefSeq" id="WP_150042922.1">
    <property type="nucleotide sequence ID" value="NZ_OW485601.1"/>
</dbReference>
<sequence length="74" mass="8324">MGRHHLTDEQIDALYERIRVLEAALEPFAAIGREPSLLEMEEAAQKAAELLPRTGRDSSGPDDYFLEQGRQQDA</sequence>
<feature type="region of interest" description="Disordered" evidence="1">
    <location>
        <begin position="48"/>
        <end position="74"/>
    </location>
</feature>
<dbReference type="Proteomes" id="UP000325255">
    <property type="component" value="Unassembled WGS sequence"/>
</dbReference>
<dbReference type="AlphaFoldDB" id="A0A5M6INX6"/>
<name>A0A5M6INX6_9PROT</name>
<dbReference type="EMBL" id="VWPK01000040">
    <property type="protein sequence ID" value="KAA5609960.1"/>
    <property type="molecule type" value="Genomic_DNA"/>
</dbReference>
<keyword evidence="3" id="KW-1185">Reference proteome</keyword>
<reference evidence="2 3" key="1">
    <citation type="submission" date="2019-09" db="EMBL/GenBank/DDBJ databases">
        <title>Genome sequence of Rhodovastum atsumiense, a diverse member of the Acetobacteraceae family of non-sulfur purple photosynthetic bacteria.</title>
        <authorList>
            <person name="Meyer T."/>
            <person name="Kyndt J."/>
        </authorList>
    </citation>
    <scope>NUCLEOTIDE SEQUENCE [LARGE SCALE GENOMIC DNA]</scope>
    <source>
        <strain evidence="2 3">DSM 21279</strain>
    </source>
</reference>
<gene>
    <name evidence="2" type="ORF">F1189_21420</name>
</gene>
<accession>A0A5M6INX6</accession>
<evidence type="ECO:0000313" key="3">
    <source>
        <dbReference type="Proteomes" id="UP000325255"/>
    </source>
</evidence>
<protein>
    <submittedName>
        <fullName evidence="2">Uncharacterized protein</fullName>
    </submittedName>
</protein>